<dbReference type="PROSITE" id="PS50006">
    <property type="entry name" value="FHA_DOMAIN"/>
    <property type="match status" value="2"/>
</dbReference>
<evidence type="ECO:0000313" key="3">
    <source>
        <dbReference type="EMBL" id="RJG05556.1"/>
    </source>
</evidence>
<feature type="region of interest" description="Disordered" evidence="1">
    <location>
        <begin position="305"/>
        <end position="325"/>
    </location>
</feature>
<evidence type="ECO:0000259" key="2">
    <source>
        <dbReference type="PROSITE" id="PS50006"/>
    </source>
</evidence>
<dbReference type="InterPro" id="IPR008984">
    <property type="entry name" value="SMAD_FHA_dom_sf"/>
</dbReference>
<comment type="caution">
    <text evidence="3">The sequence shown here is derived from an EMBL/GenBank/DDBJ whole genome shotgun (WGS) entry which is preliminary data.</text>
</comment>
<dbReference type="InterPro" id="IPR050923">
    <property type="entry name" value="Cell_Proc_Reg/RNA_Proc"/>
</dbReference>
<evidence type="ECO:0000313" key="4">
    <source>
        <dbReference type="Proteomes" id="UP000285190"/>
    </source>
</evidence>
<dbReference type="Gene3D" id="2.60.200.20">
    <property type="match status" value="2"/>
</dbReference>
<dbReference type="RefSeq" id="WP_119737358.1">
    <property type="nucleotide sequence ID" value="NZ_QYUN01000002.1"/>
</dbReference>
<name>A0A418WZB4_9BURK</name>
<reference evidence="3 4" key="1">
    <citation type="submission" date="2018-09" db="EMBL/GenBank/DDBJ databases">
        <authorList>
            <person name="Zhu H."/>
        </authorList>
    </citation>
    <scope>NUCLEOTIDE SEQUENCE [LARGE SCALE GENOMIC DNA]</scope>
    <source>
        <strain evidence="3 4">K2R10-39</strain>
    </source>
</reference>
<dbReference type="AlphaFoldDB" id="A0A418WZB4"/>
<dbReference type="PANTHER" id="PTHR23308">
    <property type="entry name" value="NUCLEAR INHIBITOR OF PROTEIN PHOSPHATASE-1"/>
    <property type="match status" value="1"/>
</dbReference>
<protein>
    <submittedName>
        <fullName evidence="3">FHA domain-containing protein</fullName>
    </submittedName>
</protein>
<dbReference type="SUPFAM" id="SSF49879">
    <property type="entry name" value="SMAD/FHA domain"/>
    <property type="match status" value="2"/>
</dbReference>
<accession>A0A418WZB4</accession>
<dbReference type="SMART" id="SM00240">
    <property type="entry name" value="FHA"/>
    <property type="match status" value="2"/>
</dbReference>
<keyword evidence="4" id="KW-1185">Reference proteome</keyword>
<dbReference type="CDD" id="cd00060">
    <property type="entry name" value="FHA"/>
    <property type="match status" value="2"/>
</dbReference>
<proteinExistence type="predicted"/>
<gene>
    <name evidence="3" type="ORF">D3870_05580</name>
</gene>
<organism evidence="3 4">
    <name type="scientific">Noviherbaspirillum cavernae</name>
    <dbReference type="NCBI Taxonomy" id="2320862"/>
    <lineage>
        <taxon>Bacteria</taxon>
        <taxon>Pseudomonadati</taxon>
        <taxon>Pseudomonadota</taxon>
        <taxon>Betaproteobacteria</taxon>
        <taxon>Burkholderiales</taxon>
        <taxon>Oxalobacteraceae</taxon>
        <taxon>Noviherbaspirillum</taxon>
    </lineage>
</organism>
<dbReference type="Pfam" id="PF00498">
    <property type="entry name" value="FHA"/>
    <property type="match status" value="2"/>
</dbReference>
<dbReference type="EMBL" id="QYUN01000002">
    <property type="protein sequence ID" value="RJG05556.1"/>
    <property type="molecule type" value="Genomic_DNA"/>
</dbReference>
<dbReference type="Proteomes" id="UP000285190">
    <property type="component" value="Unassembled WGS sequence"/>
</dbReference>
<feature type="domain" description="FHA" evidence="2">
    <location>
        <begin position="159"/>
        <end position="214"/>
    </location>
</feature>
<dbReference type="InterPro" id="IPR000253">
    <property type="entry name" value="FHA_dom"/>
</dbReference>
<dbReference type="OrthoDB" id="151099at2"/>
<evidence type="ECO:0000256" key="1">
    <source>
        <dbReference type="SAM" id="MobiDB-lite"/>
    </source>
</evidence>
<feature type="domain" description="FHA" evidence="2">
    <location>
        <begin position="45"/>
        <end position="97"/>
    </location>
</feature>
<sequence>MLPRHSAPGEATVADHAVGGRAFDIILKQLSHPELGDIRIDENLFAIGRNEAPFESYAPDVIADLSRRHARIFSEDGAVYIADLGSKNGTTVNGQDISQKTSRLNDGDEICFGKALSYRVRLGARAQTSARKEKLISLTLTPERGDLGIQPIVITQFPFLIGKTDEAFARYKDKYPQQVNYLSRRHAHIFLKSGSPFVEDLGSTNGTFVAGKRLDEHAVRLGNDEVIAFGGHHFVYRISMQTEAAEIDPTVTKLSPTARGAVTSGASAAHAAGAAGAVNADKTTFVGAAGSFLDIFCVDQVPPQDEEVNEDAQNQPADAARETGKRKARGKLALFVSELGEAFAGGEAKAGRRGMLWSATAVIAAGIVALALYTTGGAERNLKSLVEKGEYERAATIAAERLAQEPDNAEIKALGTEALLKAHLPGWLNALQAGEFDRADAILSGMKRLGGNNADAQPLLDELEWIGNLERFVLGRGGPDAPIRIYADEDRLKTLVKRWDDDTQAHQRAFTAISSYVPEFRDRYAEALSHLRKLKNDDSVYLSAIERLKTSMVTELNRDKPEALDAVLKEFEEKYPRIGGLDSVREDLRQYTAISNEAGARNLRPLAALLQRAKFSTPPFQAKFDALKKSGALPPAEVVQQYQTVSKAWRAGDTQQAFVELQKITAAPWAGAAATELERKKSLLEQFTQLQKMRGAQGYDERLLAFHGSLDADEDVYFIRATAQDIAAYKDKALARAQESLNRAQESWRQYRENGGIEAAQRLERAISNRFRSQSRLLAEAHANAQQGTLIYTQLKIQPAAQWSKLRDEIGAEAEQQRASLEESRAVLEPSLLKAKLALLKGQVNEERQSSKTAD</sequence>